<reference evidence="3 4" key="1">
    <citation type="submission" date="2018-08" db="EMBL/GenBank/DDBJ databases">
        <title>Chryseobacterium nematophagum: a novel matrix digesting pathogen of nematodes.</title>
        <authorList>
            <person name="Page A."/>
            <person name="Roberts M."/>
            <person name="Felix M.-A."/>
            <person name="Weir W."/>
        </authorList>
    </citation>
    <scope>NUCLEOTIDE SEQUENCE [LARGE SCALE GENOMIC DNA]</scope>
    <source>
        <strain evidence="3 4">JUb275</strain>
    </source>
</reference>
<dbReference type="SMART" id="SM00060">
    <property type="entry name" value="FN3"/>
    <property type="match status" value="1"/>
</dbReference>
<name>A0A3M7L7T5_9FLAO</name>
<dbReference type="InterPro" id="IPR026444">
    <property type="entry name" value="Secre_tail"/>
</dbReference>
<dbReference type="InterPro" id="IPR036116">
    <property type="entry name" value="FN3_sf"/>
</dbReference>
<keyword evidence="4" id="KW-1185">Reference proteome</keyword>
<sequence length="963" mass="104056">MKKIITILLSGLMVGNLFSQWTPVTVEKKFEKTSLIRHHYKLDLQGIREKLSRAEEPGSNAKAVEISLPTEGKIERFAVYSFPVVVKELSEQYQLGSYVGVGIDDPTKYLRFSVSPIDFQSMVIKNGIYEFIDPQNSDKTIYGIHSKTKPTGGKSFICNTKEGNAAIQQIDDMFKDGKSFTNQTNDFAKMSDKKYRTMRLAISTTGEYTTFHGGTITAALSAINATMTRVNGVFEKDFALHLNVQNFPNIIYTNSANDPYTNNLNIELQQTLTANVGEGNYDIGHLFNAAGNNGNAGCIGCVCVNPTSAEPRGKGAAFTQSVSPVGDNFDIDFVAHEMGHQLGANHTFSFGLEGAGVGVEPGSGSTIMGYAGITGPNTDVQPHSDPYFHLVSIGQVQANLIDKTCDVETSIANNPPVITPLTTYNIPKGTAFVLTASATHEGNAPLTYTWEQVDDANVTINKNNLGNTSTGATFRSAAPTSSPIRYFPKLSSVMNGVLDNSNNTWESVSKVARTTKFGVTVRDNNPDPAQQQAQSAEQTIIVGNDGPFQINTHYGASNGTSLIEWDVANTNTAPYNVANVKIDYTIDEGANWITLAASTSNDGVEEFIFPASLEGQTIKLRVSSIDNIFYAIKPIGIVSYMSCDGTAPTGIATNTITSNSANLSWVPIAGANSYVVRYKKVSDIIWQEVTSTTSYLTLSNLMDNTLYEAQVGAVCSNTTGSFSNSINFTTKVLTYCILTSGTAVDEYISNVTVANLNNTSGPNTYTNYGTDPLKLVNLTQGSSYTISVSKGWTGNPFEDGVAAWIDFNRNGIFESNEQVLSSDPSKITPVSATFTVPSSSVVNQELKMRVALGYSMVPEACESFQYGEVEDYNVIISSVLGTGEVKDSKIAISLYPNPVSDILNVTNVSNKANYKIYGTTGQLVSQGTVMNKQINVSGLIKGGYVIEIEEKGKDSFKSKFIKK</sequence>
<comment type="caution">
    <text evidence="3">The sequence shown here is derived from an EMBL/GenBank/DDBJ whole genome shotgun (WGS) entry which is preliminary data.</text>
</comment>
<dbReference type="GO" id="GO:0008237">
    <property type="term" value="F:metallopeptidase activity"/>
    <property type="evidence" value="ECO:0007669"/>
    <property type="project" value="InterPro"/>
</dbReference>
<dbReference type="InterPro" id="IPR045474">
    <property type="entry name" value="GEVED"/>
</dbReference>
<dbReference type="InterPro" id="IPR024079">
    <property type="entry name" value="MetalloPept_cat_dom_sf"/>
</dbReference>
<dbReference type="InterPro" id="IPR013783">
    <property type="entry name" value="Ig-like_fold"/>
</dbReference>
<protein>
    <submittedName>
        <fullName evidence="3">T9SS C-terminal target domain-containing protein</fullName>
    </submittedName>
</protein>
<gene>
    <name evidence="3" type="ORF">D1632_17440</name>
</gene>
<dbReference type="InterPro" id="IPR003961">
    <property type="entry name" value="FN3_dom"/>
</dbReference>
<dbReference type="Gene3D" id="3.40.390.10">
    <property type="entry name" value="Collagenase (Catalytic Domain)"/>
    <property type="match status" value="1"/>
</dbReference>
<dbReference type="AlphaFoldDB" id="A0A3M7L7T5"/>
<dbReference type="EMBL" id="QWIV01000015">
    <property type="protein sequence ID" value="RMZ58075.1"/>
    <property type="molecule type" value="Genomic_DNA"/>
</dbReference>
<feature type="domain" description="Fibronectin type-III" evidence="2">
    <location>
        <begin position="647"/>
        <end position="733"/>
    </location>
</feature>
<evidence type="ECO:0000313" key="4">
    <source>
        <dbReference type="Proteomes" id="UP000267524"/>
    </source>
</evidence>
<evidence type="ECO:0000313" key="3">
    <source>
        <dbReference type="EMBL" id="RMZ58075.1"/>
    </source>
</evidence>
<dbReference type="Pfam" id="PF20009">
    <property type="entry name" value="GEVED"/>
    <property type="match status" value="1"/>
</dbReference>
<evidence type="ECO:0000259" key="2">
    <source>
        <dbReference type="PROSITE" id="PS50853"/>
    </source>
</evidence>
<dbReference type="Gene3D" id="2.60.40.10">
    <property type="entry name" value="Immunoglobulins"/>
    <property type="match status" value="1"/>
</dbReference>
<dbReference type="SUPFAM" id="SSF49265">
    <property type="entry name" value="Fibronectin type III"/>
    <property type="match status" value="1"/>
</dbReference>
<dbReference type="SUPFAM" id="SSF55486">
    <property type="entry name" value="Metalloproteases ('zincins'), catalytic domain"/>
    <property type="match status" value="1"/>
</dbReference>
<dbReference type="Pfam" id="PF18962">
    <property type="entry name" value="Por_Secre_tail"/>
    <property type="match status" value="1"/>
</dbReference>
<organism evidence="3 4">
    <name type="scientific">Chryseobacterium nematophagum</name>
    <dbReference type="NCBI Taxonomy" id="2305228"/>
    <lineage>
        <taxon>Bacteria</taxon>
        <taxon>Pseudomonadati</taxon>
        <taxon>Bacteroidota</taxon>
        <taxon>Flavobacteriia</taxon>
        <taxon>Flavobacteriales</taxon>
        <taxon>Weeksellaceae</taxon>
        <taxon>Chryseobacterium group</taxon>
        <taxon>Chryseobacterium</taxon>
    </lineage>
</organism>
<dbReference type="PROSITE" id="PS50853">
    <property type="entry name" value="FN3"/>
    <property type="match status" value="1"/>
</dbReference>
<dbReference type="Pfam" id="PF13583">
    <property type="entry name" value="Reprolysin_4"/>
    <property type="match status" value="1"/>
</dbReference>
<proteinExistence type="predicted"/>
<dbReference type="RefSeq" id="WP_122548518.1">
    <property type="nucleotide sequence ID" value="NZ_QWIV01000015.1"/>
</dbReference>
<dbReference type="Proteomes" id="UP000267524">
    <property type="component" value="Unassembled WGS sequence"/>
</dbReference>
<evidence type="ECO:0000256" key="1">
    <source>
        <dbReference type="ARBA" id="ARBA00022729"/>
    </source>
</evidence>
<dbReference type="Pfam" id="PF00041">
    <property type="entry name" value="fn3"/>
    <property type="match status" value="1"/>
</dbReference>
<accession>A0A3M7L7T5</accession>
<dbReference type="NCBIfam" id="TIGR04183">
    <property type="entry name" value="Por_Secre_tail"/>
    <property type="match status" value="1"/>
</dbReference>
<keyword evidence="1" id="KW-0732">Signal</keyword>
<dbReference type="CDD" id="cd00063">
    <property type="entry name" value="FN3"/>
    <property type="match status" value="1"/>
</dbReference>